<gene>
    <name evidence="2" type="ORF">ACFQPE_04630</name>
</gene>
<dbReference type="Proteomes" id="UP001596547">
    <property type="component" value="Unassembled WGS sequence"/>
</dbReference>
<keyword evidence="1" id="KW-0812">Transmembrane</keyword>
<comment type="caution">
    <text evidence="2">The sequence shown here is derived from an EMBL/GenBank/DDBJ whole genome shotgun (WGS) entry which is preliminary data.</text>
</comment>
<evidence type="ECO:0000313" key="3">
    <source>
        <dbReference type="Proteomes" id="UP001596547"/>
    </source>
</evidence>
<accession>A0ABD6A6Q8</accession>
<dbReference type="EMBL" id="JBHTBF010000001">
    <property type="protein sequence ID" value="MFC7316082.1"/>
    <property type="molecule type" value="Genomic_DNA"/>
</dbReference>
<protein>
    <submittedName>
        <fullName evidence="2">Uncharacterized protein</fullName>
    </submittedName>
</protein>
<dbReference type="InterPro" id="IPR055713">
    <property type="entry name" value="DUF7289"/>
</dbReference>
<dbReference type="GeneID" id="79315061"/>
<reference evidence="2 3" key="1">
    <citation type="journal article" date="2019" name="Int. J. Syst. Evol. Microbiol.">
        <title>The Global Catalogue of Microorganisms (GCM) 10K type strain sequencing project: providing services to taxonomists for standard genome sequencing and annotation.</title>
        <authorList>
            <consortium name="The Broad Institute Genomics Platform"/>
            <consortium name="The Broad Institute Genome Sequencing Center for Infectious Disease"/>
            <person name="Wu L."/>
            <person name="Ma J."/>
        </authorList>
    </citation>
    <scope>NUCLEOTIDE SEQUENCE [LARGE SCALE GENOMIC DNA]</scope>
    <source>
        <strain evidence="2 3">PSR21</strain>
    </source>
</reference>
<dbReference type="Pfam" id="PF23960">
    <property type="entry name" value="DUF7289"/>
    <property type="match status" value="1"/>
</dbReference>
<evidence type="ECO:0000256" key="1">
    <source>
        <dbReference type="SAM" id="Phobius"/>
    </source>
</evidence>
<keyword evidence="3" id="KW-1185">Reference proteome</keyword>
<feature type="transmembrane region" description="Helical" evidence="1">
    <location>
        <begin position="12"/>
        <end position="34"/>
    </location>
</feature>
<keyword evidence="1" id="KW-1133">Transmembrane helix</keyword>
<name>A0ABD6A6Q8_9EURY</name>
<proteinExistence type="predicted"/>
<keyword evidence="1" id="KW-0472">Membrane</keyword>
<sequence length="249" mass="26777">MSARGQSETLSYVLVFSLVVASTGLVYVGGYGGLQDAQQAEQLDNMGRAFDVLAANLADIHHRNAPSRGTEVYLSGGAIGFDAPVEITVRAVEVGNASNNATFSMNPRPLVYSGQGDTTFVYVSGAVIRTDDEGGVMRIPPGFEVGDDRAVLSFVVTYPQTDESFSGRSPVLIVGTNRGTGLDGSFTPSNDTAVSITVDSPRADIWSRYFDREGYTAIDSDASDGSVTYQFTTERLYVYRSVIEFDLKR</sequence>
<dbReference type="AlphaFoldDB" id="A0ABD6A6Q8"/>
<evidence type="ECO:0000313" key="2">
    <source>
        <dbReference type="EMBL" id="MFC7316082.1"/>
    </source>
</evidence>
<dbReference type="RefSeq" id="WP_276305480.1">
    <property type="nucleotide sequence ID" value="NZ_CP119992.1"/>
</dbReference>
<organism evidence="2 3">
    <name type="scientific">Halomarina halobia</name>
    <dbReference type="NCBI Taxonomy" id="3033386"/>
    <lineage>
        <taxon>Archaea</taxon>
        <taxon>Methanobacteriati</taxon>
        <taxon>Methanobacteriota</taxon>
        <taxon>Stenosarchaea group</taxon>
        <taxon>Halobacteria</taxon>
        <taxon>Halobacteriales</taxon>
        <taxon>Natronomonadaceae</taxon>
        <taxon>Halomarina</taxon>
    </lineage>
</organism>